<keyword evidence="3" id="KW-1185">Reference proteome</keyword>
<dbReference type="EMBL" id="JAKJXO020000008">
    <property type="protein sequence ID" value="KAL1601409.1"/>
    <property type="molecule type" value="Genomic_DNA"/>
</dbReference>
<protein>
    <submittedName>
        <fullName evidence="2">Uncharacterized protein</fullName>
    </submittedName>
</protein>
<feature type="chain" id="PRO_5047129128" evidence="1">
    <location>
        <begin position="22"/>
        <end position="156"/>
    </location>
</feature>
<keyword evidence="1" id="KW-0732">Signal</keyword>
<organism evidence="2 3">
    <name type="scientific">Paraconiothyrium brasiliense</name>
    <dbReference type="NCBI Taxonomy" id="300254"/>
    <lineage>
        <taxon>Eukaryota</taxon>
        <taxon>Fungi</taxon>
        <taxon>Dikarya</taxon>
        <taxon>Ascomycota</taxon>
        <taxon>Pezizomycotina</taxon>
        <taxon>Dothideomycetes</taxon>
        <taxon>Pleosporomycetidae</taxon>
        <taxon>Pleosporales</taxon>
        <taxon>Massarineae</taxon>
        <taxon>Didymosphaeriaceae</taxon>
        <taxon>Paraconiothyrium</taxon>
    </lineage>
</organism>
<name>A0ABR3RBA8_9PLEO</name>
<evidence type="ECO:0000313" key="2">
    <source>
        <dbReference type="EMBL" id="KAL1601409.1"/>
    </source>
</evidence>
<gene>
    <name evidence="2" type="ORF">SLS60_006322</name>
</gene>
<reference evidence="2 3" key="1">
    <citation type="submission" date="2024-02" db="EMBL/GenBank/DDBJ databases">
        <title>De novo assembly and annotation of 12 fungi associated with fruit tree decline syndrome in Ontario, Canada.</title>
        <authorList>
            <person name="Sulman M."/>
            <person name="Ellouze W."/>
            <person name="Ilyukhin E."/>
        </authorList>
    </citation>
    <scope>NUCLEOTIDE SEQUENCE [LARGE SCALE GENOMIC DNA]</scope>
    <source>
        <strain evidence="2 3">M42-189</strain>
    </source>
</reference>
<accession>A0ABR3RBA8</accession>
<feature type="signal peptide" evidence="1">
    <location>
        <begin position="1"/>
        <end position="21"/>
    </location>
</feature>
<comment type="caution">
    <text evidence="2">The sequence shown here is derived from an EMBL/GenBank/DDBJ whole genome shotgun (WGS) entry which is preliminary data.</text>
</comment>
<proteinExistence type="predicted"/>
<evidence type="ECO:0000313" key="3">
    <source>
        <dbReference type="Proteomes" id="UP001521785"/>
    </source>
</evidence>
<evidence type="ECO:0000256" key="1">
    <source>
        <dbReference type="SAM" id="SignalP"/>
    </source>
</evidence>
<dbReference type="Proteomes" id="UP001521785">
    <property type="component" value="Unassembled WGS sequence"/>
</dbReference>
<sequence length="156" mass="16925">MNSKVNTIMLLITFFVATVMGLPHVGMLDTADVHDVGLIYDDVNYNGNSTFIIEVKKNPTCLPINVDANSRPQGLRIKSIQICKPTTCAFFTGEKCTSKSTGTFSVACSGPGDVPNHDPDELFKSYICGENISRRAALERMATLETVPHDPNAGMV</sequence>